<evidence type="ECO:0000256" key="1">
    <source>
        <dbReference type="SAM" id="SignalP"/>
    </source>
</evidence>
<dbReference type="InterPro" id="IPR051465">
    <property type="entry name" value="Cell_Envelope_Struct_Comp"/>
</dbReference>
<accession>A0A947DF60</accession>
<keyword evidence="4" id="KW-1185">Reference proteome</keyword>
<protein>
    <submittedName>
        <fullName evidence="3">S-layer homology domain-containing protein</fullName>
    </submittedName>
</protein>
<evidence type="ECO:0000313" key="3">
    <source>
        <dbReference type="EMBL" id="MBT9315751.1"/>
    </source>
</evidence>
<dbReference type="EMBL" id="JADOES010000015">
    <property type="protein sequence ID" value="MBT9315751.1"/>
    <property type="molecule type" value="Genomic_DNA"/>
</dbReference>
<organism evidence="3 4">
    <name type="scientific">Leptothoe spongobia TAU-MAC 1115</name>
    <dbReference type="NCBI Taxonomy" id="1967444"/>
    <lineage>
        <taxon>Bacteria</taxon>
        <taxon>Bacillati</taxon>
        <taxon>Cyanobacteriota</taxon>
        <taxon>Cyanophyceae</taxon>
        <taxon>Nodosilineales</taxon>
        <taxon>Cymatolegaceae</taxon>
        <taxon>Leptothoe</taxon>
        <taxon>Leptothoe spongobia</taxon>
    </lineage>
</organism>
<evidence type="ECO:0000259" key="2">
    <source>
        <dbReference type="PROSITE" id="PS51272"/>
    </source>
</evidence>
<reference evidence="3" key="1">
    <citation type="submission" date="2020-11" db="EMBL/GenBank/DDBJ databases">
        <authorList>
            <person name="Konstantinou D."/>
            <person name="Gkelis S."/>
            <person name="Popin R."/>
            <person name="Fewer D."/>
            <person name="Sivonen K."/>
        </authorList>
    </citation>
    <scope>NUCLEOTIDE SEQUENCE</scope>
    <source>
        <strain evidence="3">TAU-MAC 1115</strain>
    </source>
</reference>
<name>A0A947DF60_9CYAN</name>
<dbReference type="AlphaFoldDB" id="A0A947DF60"/>
<proteinExistence type="predicted"/>
<dbReference type="InterPro" id="IPR042217">
    <property type="entry name" value="T4SS_VirB10/TrbI"/>
</dbReference>
<dbReference type="Pfam" id="PF00395">
    <property type="entry name" value="SLH"/>
    <property type="match status" value="3"/>
</dbReference>
<evidence type="ECO:0000313" key="4">
    <source>
        <dbReference type="Proteomes" id="UP000717364"/>
    </source>
</evidence>
<dbReference type="PROSITE" id="PS51272">
    <property type="entry name" value="SLH"/>
    <property type="match status" value="3"/>
</dbReference>
<keyword evidence="1" id="KW-0732">Signal</keyword>
<gene>
    <name evidence="3" type="ORF">IXB50_09970</name>
</gene>
<feature type="domain" description="SLH" evidence="2">
    <location>
        <begin position="161"/>
        <end position="224"/>
    </location>
</feature>
<feature type="chain" id="PRO_5036910467" evidence="1">
    <location>
        <begin position="24"/>
        <end position="415"/>
    </location>
</feature>
<reference evidence="3" key="2">
    <citation type="journal article" date="2021" name="Mar. Drugs">
        <title>Genome Reduction and Secondary Metabolism of the Marine Sponge-Associated Cyanobacterium Leptothoe.</title>
        <authorList>
            <person name="Konstantinou D."/>
            <person name="Popin R.V."/>
            <person name="Fewer D.P."/>
            <person name="Sivonen K."/>
            <person name="Gkelis S."/>
        </authorList>
    </citation>
    <scope>NUCLEOTIDE SEQUENCE</scope>
    <source>
        <strain evidence="3">TAU-MAC 1115</strain>
    </source>
</reference>
<feature type="domain" description="SLH" evidence="2">
    <location>
        <begin position="101"/>
        <end position="160"/>
    </location>
</feature>
<feature type="domain" description="SLH" evidence="2">
    <location>
        <begin position="37"/>
        <end position="100"/>
    </location>
</feature>
<dbReference type="Proteomes" id="UP000717364">
    <property type="component" value="Unassembled WGS sequence"/>
</dbReference>
<dbReference type="PANTHER" id="PTHR43308:SF5">
    <property type="entry name" value="S-LAYER PROTEIN _ PEPTIDOGLYCAN ENDO-BETA-N-ACETYLGLUCOSAMINIDASE"/>
    <property type="match status" value="1"/>
</dbReference>
<comment type="caution">
    <text evidence="3">The sequence shown here is derived from an EMBL/GenBank/DDBJ whole genome shotgun (WGS) entry which is preliminary data.</text>
</comment>
<feature type="signal peptide" evidence="1">
    <location>
        <begin position="1"/>
        <end position="23"/>
    </location>
</feature>
<dbReference type="Gene3D" id="2.40.128.260">
    <property type="entry name" value="Type IV secretion system, VirB10/TraB/TrbI"/>
    <property type="match status" value="1"/>
</dbReference>
<dbReference type="RefSeq" id="WP_215608814.1">
    <property type="nucleotide sequence ID" value="NZ_JADOES010000015.1"/>
</dbReference>
<sequence length="415" mass="44056">MLKMRRFQTTTALLLMLGMGAGALSPLVTPAPVVAQTQIQFTDVSSSHWASQFIISLAQRDIIAGFPDGTFRPDEPVTRAQYAAMVRKAFNITNIRSSTTFVDVSADFWARTAIDEAYRMGFLSGYPNNVFEPNQNIPRAQVLVSLANGLNYQATTIASANVYRDSGAIPSYATGSIAAATEQRLVVNYPDVQALRPNQTATRADVAAFIYQALASRNQVATVQSPYIVQVSQTTTAAQSSITSGTNISVTYPDGDKIVLLPDETLPVTLQVAEAVRDSQGQILIPRNSEIIGELRPVTVGAQQGTQFVAQTLVLESGRQVAMQAQSRVITTTETIRRGASIGEIFAGAVLGSGAAAAIGSVTGDDEIQTWEVLTGTVAGAIGGLVLGRERVEVISVNPDSDLTLTVSQSVALAQ</sequence>
<dbReference type="PANTHER" id="PTHR43308">
    <property type="entry name" value="OUTER MEMBRANE PROTEIN ALPHA-RELATED"/>
    <property type="match status" value="1"/>
</dbReference>
<dbReference type="InterPro" id="IPR001119">
    <property type="entry name" value="SLH_dom"/>
</dbReference>